<feature type="compositionally biased region" description="Polar residues" evidence="1">
    <location>
        <begin position="261"/>
        <end position="275"/>
    </location>
</feature>
<evidence type="ECO:0000256" key="1">
    <source>
        <dbReference type="SAM" id="MobiDB-lite"/>
    </source>
</evidence>
<name>A0A914YZM8_9BILA</name>
<keyword evidence="2" id="KW-1185">Reference proteome</keyword>
<organism evidence="2 3">
    <name type="scientific">Panagrolaimus superbus</name>
    <dbReference type="NCBI Taxonomy" id="310955"/>
    <lineage>
        <taxon>Eukaryota</taxon>
        <taxon>Metazoa</taxon>
        <taxon>Ecdysozoa</taxon>
        <taxon>Nematoda</taxon>
        <taxon>Chromadorea</taxon>
        <taxon>Rhabditida</taxon>
        <taxon>Tylenchina</taxon>
        <taxon>Panagrolaimomorpha</taxon>
        <taxon>Panagrolaimoidea</taxon>
        <taxon>Panagrolaimidae</taxon>
        <taxon>Panagrolaimus</taxon>
    </lineage>
</organism>
<accession>A0A914YZM8</accession>
<dbReference type="Proteomes" id="UP000887577">
    <property type="component" value="Unplaced"/>
</dbReference>
<evidence type="ECO:0000313" key="2">
    <source>
        <dbReference type="Proteomes" id="UP000887577"/>
    </source>
</evidence>
<dbReference type="Pfam" id="PF03564">
    <property type="entry name" value="DUF1759"/>
    <property type="match status" value="1"/>
</dbReference>
<reference evidence="3" key="1">
    <citation type="submission" date="2022-11" db="UniProtKB">
        <authorList>
            <consortium name="WormBaseParasite"/>
        </authorList>
    </citation>
    <scope>IDENTIFICATION</scope>
</reference>
<dbReference type="WBParaSite" id="PSU_v2.g3491.t1">
    <property type="protein sequence ID" value="PSU_v2.g3491.t1"/>
    <property type="gene ID" value="PSU_v2.g3491"/>
</dbReference>
<feature type="region of interest" description="Disordered" evidence="1">
    <location>
        <begin position="244"/>
        <end position="275"/>
    </location>
</feature>
<evidence type="ECO:0000313" key="3">
    <source>
        <dbReference type="WBParaSite" id="PSU_v2.g3491.t1"/>
    </source>
</evidence>
<dbReference type="AlphaFoldDB" id="A0A914YZM8"/>
<dbReference type="PANTHER" id="PTHR47331">
    <property type="entry name" value="PHD-TYPE DOMAIN-CONTAINING PROTEIN"/>
    <property type="match status" value="1"/>
</dbReference>
<dbReference type="InterPro" id="IPR005312">
    <property type="entry name" value="DUF1759"/>
</dbReference>
<feature type="compositionally biased region" description="Basic and acidic residues" evidence="1">
    <location>
        <begin position="244"/>
        <end position="260"/>
    </location>
</feature>
<protein>
    <submittedName>
        <fullName evidence="3">Uncharacterized protein</fullName>
    </submittedName>
</protein>
<proteinExistence type="predicted"/>
<sequence length="317" mass="35573">MDGPSHAIVASELVIKRNVERVKQNERKTPTSRFARKSNSANGCFGDSPKIANDGINALAQQLLSARLPELKVPVFDGEPTQWLEFWEAFQSSVDQKPLSDAEKLAYLKGYLDGEAKKAIEGYTSGRFYQDAVETLQVQFGKTDSIVRSFKKKLNGIKPPESSYKSLRHFVNDVNCICRQLKTLGFDPNGNDSIEDMIYEKLPVGIQKSVIRKKNQSFNFGLKAMMNLLEEELEVLKEFDERKPLSNKGEEQGVKGDKKPQIQQGQKFTDNSRQRSGGENLVFFANKKNIQAANVQIVQPLKVVGLSLQNKKDVTSV</sequence>